<reference evidence="7 8" key="1">
    <citation type="submission" date="2021-06" db="EMBL/GenBank/DDBJ databases">
        <authorList>
            <person name="Sun Q."/>
            <person name="Li D."/>
        </authorList>
    </citation>
    <scope>NUCLEOTIDE SEQUENCE [LARGE SCALE GENOMIC DNA]</scope>
    <source>
        <strain evidence="7 8">MSJ-11</strain>
    </source>
</reference>
<feature type="chain" id="PRO_5047054146" evidence="5">
    <location>
        <begin position="26"/>
        <end position="232"/>
    </location>
</feature>
<name>A0ABS6EH70_9CLOT</name>
<evidence type="ECO:0000256" key="4">
    <source>
        <dbReference type="PROSITE-ProRule" id="PRU01373"/>
    </source>
</evidence>
<dbReference type="InterPro" id="IPR050979">
    <property type="entry name" value="LD-transpeptidase"/>
</dbReference>
<feature type="domain" description="L,D-TPase catalytic" evidence="6">
    <location>
        <begin position="40"/>
        <end position="151"/>
    </location>
</feature>
<comment type="pathway">
    <text evidence="4">Cell wall biogenesis; peptidoglycan biosynthesis.</text>
</comment>
<keyword evidence="2" id="KW-0328">Glycosyltransferase</keyword>
<keyword evidence="4" id="KW-0961">Cell wall biogenesis/degradation</keyword>
<keyword evidence="4" id="KW-0133">Cell shape</keyword>
<comment type="caution">
    <text evidence="7">The sequence shown here is derived from an EMBL/GenBank/DDBJ whole genome shotgun (WGS) entry which is preliminary data.</text>
</comment>
<dbReference type="Pfam" id="PF01471">
    <property type="entry name" value="PG_binding_1"/>
    <property type="match status" value="1"/>
</dbReference>
<dbReference type="RefSeq" id="WP_216439031.1">
    <property type="nucleotide sequence ID" value="NZ_JAHLQF010000002.1"/>
</dbReference>
<keyword evidence="3" id="KW-0378">Hydrolase</keyword>
<dbReference type="CDD" id="cd16913">
    <property type="entry name" value="YkuD_like"/>
    <property type="match status" value="1"/>
</dbReference>
<protein>
    <submittedName>
        <fullName evidence="7">L,D-transpeptidase family protein</fullName>
    </submittedName>
</protein>
<dbReference type="PANTHER" id="PTHR30582">
    <property type="entry name" value="L,D-TRANSPEPTIDASE"/>
    <property type="match status" value="1"/>
</dbReference>
<dbReference type="InterPro" id="IPR002477">
    <property type="entry name" value="Peptidoglycan-bd-like"/>
</dbReference>
<proteinExistence type="inferred from homology"/>
<evidence type="ECO:0000256" key="3">
    <source>
        <dbReference type="ARBA" id="ARBA00022801"/>
    </source>
</evidence>
<organism evidence="7 8">
    <name type="scientific">Clostridium mobile</name>
    <dbReference type="NCBI Taxonomy" id="2841512"/>
    <lineage>
        <taxon>Bacteria</taxon>
        <taxon>Bacillati</taxon>
        <taxon>Bacillota</taxon>
        <taxon>Clostridia</taxon>
        <taxon>Eubacteriales</taxon>
        <taxon>Clostridiaceae</taxon>
        <taxon>Clostridium</taxon>
    </lineage>
</organism>
<keyword evidence="5" id="KW-0732">Signal</keyword>
<evidence type="ECO:0000259" key="6">
    <source>
        <dbReference type="PROSITE" id="PS52029"/>
    </source>
</evidence>
<feature type="active site" description="Nucleophile" evidence="4">
    <location>
        <position position="127"/>
    </location>
</feature>
<keyword evidence="2" id="KW-0808">Transferase</keyword>
<evidence type="ECO:0000256" key="2">
    <source>
        <dbReference type="ARBA" id="ARBA00022676"/>
    </source>
</evidence>
<sequence length="232" mass="26817">MKLHRRFIVMLLFLMLLFSSKEVKAHNPKDKQIKKSKAGYNILVDISNFRMYLIDKENNEPVKMYPIAGGKPETPSPYGTWKIISKSANWGAGFGTRWMELNVPWGTYGIHGTNKPLTINNPDSQGCIRMFNNDVEEVYRLVDRGTLVVIYGGPYNMYWNIFRKLKPGDKGADVLEVQRTLQDRGYYTGTLDGIYGEGMKDQVLKFKKDSKLQFTHYIDEDMYKTLGMEPFE</sequence>
<evidence type="ECO:0000313" key="8">
    <source>
        <dbReference type="Proteomes" id="UP000726170"/>
    </source>
</evidence>
<dbReference type="PROSITE" id="PS52029">
    <property type="entry name" value="LD_TPASE"/>
    <property type="match status" value="1"/>
</dbReference>
<keyword evidence="8" id="KW-1185">Reference proteome</keyword>
<evidence type="ECO:0000256" key="5">
    <source>
        <dbReference type="SAM" id="SignalP"/>
    </source>
</evidence>
<dbReference type="Proteomes" id="UP000726170">
    <property type="component" value="Unassembled WGS sequence"/>
</dbReference>
<dbReference type="PANTHER" id="PTHR30582:SF24">
    <property type="entry name" value="L,D-TRANSPEPTIDASE ERFK_SRFK-RELATED"/>
    <property type="match status" value="1"/>
</dbReference>
<evidence type="ECO:0000313" key="7">
    <source>
        <dbReference type="EMBL" id="MBU5484561.1"/>
    </source>
</evidence>
<feature type="signal peptide" evidence="5">
    <location>
        <begin position="1"/>
        <end position="25"/>
    </location>
</feature>
<comment type="similarity">
    <text evidence="1">Belongs to the YkuD family.</text>
</comment>
<accession>A0ABS6EH70</accession>
<gene>
    <name evidence="7" type="ORF">KQI86_09480</name>
</gene>
<evidence type="ECO:0000256" key="1">
    <source>
        <dbReference type="ARBA" id="ARBA00005992"/>
    </source>
</evidence>
<feature type="active site" description="Proton donor/acceptor" evidence="4">
    <location>
        <position position="111"/>
    </location>
</feature>
<dbReference type="Pfam" id="PF03734">
    <property type="entry name" value="YkuD"/>
    <property type="match status" value="1"/>
</dbReference>
<dbReference type="EMBL" id="JAHLQF010000002">
    <property type="protein sequence ID" value="MBU5484561.1"/>
    <property type="molecule type" value="Genomic_DNA"/>
</dbReference>
<dbReference type="InterPro" id="IPR005490">
    <property type="entry name" value="LD_TPept_cat_dom"/>
</dbReference>
<keyword evidence="4" id="KW-0573">Peptidoglycan synthesis</keyword>